<feature type="transmembrane region" description="Helical" evidence="1">
    <location>
        <begin position="117"/>
        <end position="136"/>
    </location>
</feature>
<evidence type="ECO:0000256" key="1">
    <source>
        <dbReference type="SAM" id="Phobius"/>
    </source>
</evidence>
<evidence type="ECO:0000313" key="2">
    <source>
        <dbReference type="EMBL" id="QDQ73817.1"/>
    </source>
</evidence>
<keyword evidence="3" id="KW-1185">Reference proteome</keyword>
<organism evidence="2 3">
    <name type="scientific">Pseudoluteimonas lycopersici</name>
    <dbReference type="NCBI Taxonomy" id="1324796"/>
    <lineage>
        <taxon>Bacteria</taxon>
        <taxon>Pseudomonadati</taxon>
        <taxon>Pseudomonadota</taxon>
        <taxon>Gammaproteobacteria</taxon>
        <taxon>Lysobacterales</taxon>
        <taxon>Lysobacteraceae</taxon>
        <taxon>Pseudoluteimonas</taxon>
    </lineage>
</organism>
<keyword evidence="1" id="KW-0812">Transmembrane</keyword>
<dbReference type="Proteomes" id="UP000315891">
    <property type="component" value="Chromosome"/>
</dbReference>
<name>A0A516V5N7_9GAMM</name>
<keyword evidence="1" id="KW-1133">Transmembrane helix</keyword>
<sequence length="149" mass="16271">MNKPNDQFDEREWRLQERALREERLHADDAGDPDVAAYRRIVRALREPLPDALPADFAKAVAAQAARLPARGESALERWLVRGLIAAFAVSALYFVANDGGAWLHASLSLLPAADASALRSWGLALGACVAMTWAFGRLRVDNGGHALR</sequence>
<accession>A0A516V5N7</accession>
<evidence type="ECO:0000313" key="3">
    <source>
        <dbReference type="Proteomes" id="UP000315891"/>
    </source>
</evidence>
<feature type="transmembrane region" description="Helical" evidence="1">
    <location>
        <begin position="79"/>
        <end position="97"/>
    </location>
</feature>
<reference evidence="2 3" key="1">
    <citation type="submission" date="2019-07" db="EMBL/GenBank/DDBJ databases">
        <title>Lysobacter weifangensis sp. nov., isolated from bensulfuron-methyl contaminated farmland soil.</title>
        <authorList>
            <person name="Zhao H."/>
        </authorList>
    </citation>
    <scope>NUCLEOTIDE SEQUENCE [LARGE SCALE GENOMIC DNA]</scope>
    <source>
        <strain evidence="2 3">CC-Bw-6</strain>
    </source>
</reference>
<keyword evidence="1" id="KW-0472">Membrane</keyword>
<dbReference type="AlphaFoldDB" id="A0A516V5N7"/>
<proteinExistence type="predicted"/>
<gene>
    <name evidence="2" type="ORF">FNZ56_07985</name>
</gene>
<dbReference type="EMBL" id="CP041742">
    <property type="protein sequence ID" value="QDQ73817.1"/>
    <property type="molecule type" value="Genomic_DNA"/>
</dbReference>
<protein>
    <submittedName>
        <fullName evidence="2">Uncharacterized protein</fullName>
    </submittedName>
</protein>
<dbReference type="RefSeq" id="WP_143879329.1">
    <property type="nucleotide sequence ID" value="NZ_BAABLZ010000001.1"/>
</dbReference>